<dbReference type="PANTHER" id="PTHR33164">
    <property type="entry name" value="TRANSCRIPTIONAL REGULATOR, MARR FAMILY"/>
    <property type="match status" value="1"/>
</dbReference>
<dbReference type="Pfam" id="PF12802">
    <property type="entry name" value="MarR_2"/>
    <property type="match status" value="1"/>
</dbReference>
<keyword evidence="3" id="KW-1185">Reference proteome</keyword>
<accession>A0ABV4QBM7</accession>
<reference evidence="2 3" key="1">
    <citation type="submission" date="2023-11" db="EMBL/GenBank/DDBJ databases">
        <title>Actinomadura monticuli sp. nov., isolated from volcanic ash.</title>
        <authorList>
            <person name="Lee S.D."/>
            <person name="Yang H."/>
            <person name="Kim I.S."/>
        </authorList>
    </citation>
    <scope>NUCLEOTIDE SEQUENCE [LARGE SCALE GENOMIC DNA]</scope>
    <source>
        <strain evidence="2 3">DLS-62</strain>
    </source>
</reference>
<dbReference type="Proteomes" id="UP001569963">
    <property type="component" value="Unassembled WGS sequence"/>
</dbReference>
<dbReference type="SUPFAM" id="SSF46785">
    <property type="entry name" value="Winged helix' DNA-binding domain"/>
    <property type="match status" value="1"/>
</dbReference>
<protein>
    <submittedName>
        <fullName evidence="2">MarR family transcriptional regulator</fullName>
    </submittedName>
</protein>
<dbReference type="InterPro" id="IPR000835">
    <property type="entry name" value="HTH_MarR-typ"/>
</dbReference>
<dbReference type="Gene3D" id="1.10.10.10">
    <property type="entry name" value="Winged helix-like DNA-binding domain superfamily/Winged helix DNA-binding domain"/>
    <property type="match status" value="1"/>
</dbReference>
<dbReference type="InterPro" id="IPR039422">
    <property type="entry name" value="MarR/SlyA-like"/>
</dbReference>
<dbReference type="InterPro" id="IPR036390">
    <property type="entry name" value="WH_DNA-bd_sf"/>
</dbReference>
<proteinExistence type="predicted"/>
<dbReference type="RefSeq" id="WP_371950293.1">
    <property type="nucleotide sequence ID" value="NZ_JAXCEI010000006.1"/>
</dbReference>
<comment type="caution">
    <text evidence="2">The sequence shown here is derived from an EMBL/GenBank/DDBJ whole genome shotgun (WGS) entry which is preliminary data.</text>
</comment>
<dbReference type="SMART" id="SM00347">
    <property type="entry name" value="HTH_MARR"/>
    <property type="match status" value="1"/>
</dbReference>
<dbReference type="PANTHER" id="PTHR33164:SF43">
    <property type="entry name" value="HTH-TYPE TRANSCRIPTIONAL REPRESSOR YETL"/>
    <property type="match status" value="1"/>
</dbReference>
<evidence type="ECO:0000313" key="2">
    <source>
        <dbReference type="EMBL" id="MFA1540388.1"/>
    </source>
</evidence>
<evidence type="ECO:0000259" key="1">
    <source>
        <dbReference type="PROSITE" id="PS50995"/>
    </source>
</evidence>
<gene>
    <name evidence="2" type="ORF">SM611_15780</name>
</gene>
<evidence type="ECO:0000313" key="3">
    <source>
        <dbReference type="Proteomes" id="UP001569963"/>
    </source>
</evidence>
<dbReference type="InterPro" id="IPR036388">
    <property type="entry name" value="WH-like_DNA-bd_sf"/>
</dbReference>
<dbReference type="EMBL" id="JAXCEI010000006">
    <property type="protein sequence ID" value="MFA1540388.1"/>
    <property type="molecule type" value="Genomic_DNA"/>
</dbReference>
<name>A0ABV4QBM7_9ACTN</name>
<sequence length="143" mass="15413">MYQLAGLSRHTSEDIARAEGQSTARWHVLSVLSDGPMTVSSAARRLGLARQSVQRVVNELKAAGLVVGTGNPHDGRAPLVHLSDSGRQTLARLDAAGRRHRSQLLADTDLDPGSLNQARTTINQLIHMLSAQTTDITTNETTR</sequence>
<feature type="domain" description="HTH marR-type" evidence="1">
    <location>
        <begin position="1"/>
        <end position="131"/>
    </location>
</feature>
<organism evidence="2 3">
    <name type="scientific">Actinomadura monticuli</name>
    <dbReference type="NCBI Taxonomy" id="3097367"/>
    <lineage>
        <taxon>Bacteria</taxon>
        <taxon>Bacillati</taxon>
        <taxon>Actinomycetota</taxon>
        <taxon>Actinomycetes</taxon>
        <taxon>Streptosporangiales</taxon>
        <taxon>Thermomonosporaceae</taxon>
        <taxon>Actinomadura</taxon>
    </lineage>
</organism>
<dbReference type="PROSITE" id="PS50995">
    <property type="entry name" value="HTH_MARR_2"/>
    <property type="match status" value="1"/>
</dbReference>